<evidence type="ECO:0000256" key="2">
    <source>
        <dbReference type="ARBA" id="ARBA00022690"/>
    </source>
</evidence>
<keyword evidence="5" id="KW-1185">Reference proteome</keyword>
<dbReference type="GO" id="GO:0004867">
    <property type="term" value="F:serine-type endopeptidase inhibitor activity"/>
    <property type="evidence" value="ECO:0007669"/>
    <property type="project" value="UniProtKB-KW"/>
</dbReference>
<gene>
    <name evidence="4" type="ORF">OLEA9_A095499</name>
</gene>
<dbReference type="Proteomes" id="UP000594638">
    <property type="component" value="Unassembled WGS sequence"/>
</dbReference>
<dbReference type="OrthoDB" id="910270at2759"/>
<dbReference type="PANTHER" id="PTHR33091">
    <property type="entry name" value="PROTEIN, PUTATIVE, EXPRESSED-RELATED"/>
    <property type="match status" value="1"/>
</dbReference>
<protein>
    <submittedName>
        <fullName evidence="4">Ase inhibitor-like</fullName>
    </submittedName>
</protein>
<sequence length="86" mass="9545">MNPYPPCANGSCTDHACCTPGYKYRWPNTLGMDGEKAKRIIEKDNPLVTGVIVPDGNYVIDNFCCNRVWIFVNKQGKVILPVPMVG</sequence>
<dbReference type="InterPro" id="IPR036354">
    <property type="entry name" value="Prot_inh_pot1_sf"/>
</dbReference>
<dbReference type="GO" id="GO:0009611">
    <property type="term" value="P:response to wounding"/>
    <property type="evidence" value="ECO:0007669"/>
    <property type="project" value="InterPro"/>
</dbReference>
<accession>A0A8S0V0W1</accession>
<comment type="similarity">
    <text evidence="1">Belongs to the protease inhibitor I13 (potato type I serine protease inhibitor) family.</text>
</comment>
<dbReference type="Pfam" id="PF00280">
    <property type="entry name" value="potato_inhibit"/>
    <property type="match status" value="1"/>
</dbReference>
<organism evidence="4 5">
    <name type="scientific">Olea europaea subsp. europaea</name>
    <dbReference type="NCBI Taxonomy" id="158383"/>
    <lineage>
        <taxon>Eukaryota</taxon>
        <taxon>Viridiplantae</taxon>
        <taxon>Streptophyta</taxon>
        <taxon>Embryophyta</taxon>
        <taxon>Tracheophyta</taxon>
        <taxon>Spermatophyta</taxon>
        <taxon>Magnoliopsida</taxon>
        <taxon>eudicotyledons</taxon>
        <taxon>Gunneridae</taxon>
        <taxon>Pentapetalae</taxon>
        <taxon>asterids</taxon>
        <taxon>lamiids</taxon>
        <taxon>Lamiales</taxon>
        <taxon>Oleaceae</taxon>
        <taxon>Oleeae</taxon>
        <taxon>Olea</taxon>
    </lineage>
</organism>
<dbReference type="PANTHER" id="PTHR33091:SF29">
    <property type="entry name" value="SUBTILISIN INHIBITOR 1"/>
    <property type="match status" value="1"/>
</dbReference>
<evidence type="ECO:0000256" key="1">
    <source>
        <dbReference type="ARBA" id="ARBA00008210"/>
    </source>
</evidence>
<dbReference type="SUPFAM" id="SSF54654">
    <property type="entry name" value="CI-2 family of serine protease inhibitors"/>
    <property type="match status" value="1"/>
</dbReference>
<dbReference type="Gene3D" id="3.30.10.10">
    <property type="entry name" value="Trypsin Inhibitor V, subunit A"/>
    <property type="match status" value="1"/>
</dbReference>
<keyword evidence="3" id="KW-0722">Serine protease inhibitor</keyword>
<reference evidence="4 5" key="1">
    <citation type="submission" date="2019-12" db="EMBL/GenBank/DDBJ databases">
        <authorList>
            <person name="Alioto T."/>
            <person name="Alioto T."/>
            <person name="Gomez Garrido J."/>
        </authorList>
    </citation>
    <scope>NUCLEOTIDE SEQUENCE [LARGE SCALE GENOMIC DNA]</scope>
</reference>
<dbReference type="InterPro" id="IPR000864">
    <property type="entry name" value="Prot_inh_pot1"/>
</dbReference>
<name>A0A8S0V0W1_OLEEU</name>
<dbReference type="EMBL" id="CACTIH010009183">
    <property type="protein sequence ID" value="CAA3026978.1"/>
    <property type="molecule type" value="Genomic_DNA"/>
</dbReference>
<keyword evidence="2" id="KW-0646">Protease inhibitor</keyword>
<evidence type="ECO:0000256" key="3">
    <source>
        <dbReference type="ARBA" id="ARBA00022900"/>
    </source>
</evidence>
<dbReference type="AlphaFoldDB" id="A0A8S0V0W1"/>
<dbReference type="Gramene" id="OE9A095499T1">
    <property type="protein sequence ID" value="OE9A095499C1"/>
    <property type="gene ID" value="OE9A095499"/>
</dbReference>
<evidence type="ECO:0000313" key="5">
    <source>
        <dbReference type="Proteomes" id="UP000594638"/>
    </source>
</evidence>
<evidence type="ECO:0000313" key="4">
    <source>
        <dbReference type="EMBL" id="CAA3026978.1"/>
    </source>
</evidence>
<comment type="caution">
    <text evidence="4">The sequence shown here is derived from an EMBL/GenBank/DDBJ whole genome shotgun (WGS) entry which is preliminary data.</text>
</comment>
<proteinExistence type="inferred from homology"/>